<dbReference type="AlphaFoldDB" id="A0A3P1T1I1"/>
<gene>
    <name evidence="1" type="ORF">EII34_15010</name>
</gene>
<name>A0A3P1T1I1_9ACTN</name>
<dbReference type="EMBL" id="RQZG01000025">
    <property type="protein sequence ID" value="RRD03214.1"/>
    <property type="molecule type" value="Genomic_DNA"/>
</dbReference>
<dbReference type="RefSeq" id="WP_124845982.1">
    <property type="nucleotide sequence ID" value="NZ_RQZG01000025.1"/>
</dbReference>
<dbReference type="Proteomes" id="UP000280819">
    <property type="component" value="Unassembled WGS sequence"/>
</dbReference>
<evidence type="ECO:0000313" key="2">
    <source>
        <dbReference type="Proteomes" id="UP000280819"/>
    </source>
</evidence>
<reference evidence="1 2" key="1">
    <citation type="submission" date="2018-11" db="EMBL/GenBank/DDBJ databases">
        <title>Genomes From Bacteria Associated with the Canine Oral Cavity: a Test Case for Automated Genome-Based Taxonomic Assignment.</title>
        <authorList>
            <person name="Coil D.A."/>
            <person name="Jospin G."/>
            <person name="Darling A.E."/>
            <person name="Wallis C."/>
            <person name="Davis I.J."/>
            <person name="Harris S."/>
            <person name="Eisen J.A."/>
            <person name="Holcombe L.J."/>
            <person name="O'Flynn C."/>
        </authorList>
    </citation>
    <scope>NUCLEOTIDE SEQUENCE [LARGE SCALE GENOMIC DNA]</scope>
    <source>
        <strain evidence="1 2">OH887_COT-365</strain>
    </source>
</reference>
<sequence>MTSQPVTLARITIEKVRNSDGTLGILLHNPMLIDQIDALGMLAAAQATLTRQLTHNDDSKEARQ</sequence>
<proteinExistence type="predicted"/>
<accession>A0A3P1T1I1</accession>
<organism evidence="1 2">
    <name type="scientific">Arachnia propionica</name>
    <dbReference type="NCBI Taxonomy" id="1750"/>
    <lineage>
        <taxon>Bacteria</taxon>
        <taxon>Bacillati</taxon>
        <taxon>Actinomycetota</taxon>
        <taxon>Actinomycetes</taxon>
        <taxon>Propionibacteriales</taxon>
        <taxon>Propionibacteriaceae</taxon>
        <taxon>Arachnia</taxon>
    </lineage>
</organism>
<comment type="caution">
    <text evidence="1">The sequence shown here is derived from an EMBL/GenBank/DDBJ whole genome shotgun (WGS) entry which is preliminary data.</text>
</comment>
<evidence type="ECO:0000313" key="1">
    <source>
        <dbReference type="EMBL" id="RRD03214.1"/>
    </source>
</evidence>
<protein>
    <submittedName>
        <fullName evidence="1">Uncharacterized protein</fullName>
    </submittedName>
</protein>